<evidence type="ECO:0000313" key="2">
    <source>
        <dbReference type="EMBL" id="CAB4292601.1"/>
    </source>
</evidence>
<keyword evidence="4" id="KW-1185">Reference proteome</keyword>
<sequence length="73" mass="8372">MEVKTSPPMNIKMVKMMSWALEKTSISTVDMLETVEAETEVKNKSKFLGRKEGSVLDFKALRTPKPRKERVTK</sequence>
<gene>
    <name evidence="1" type="ORF">CURHAP_LOCUS1044</name>
    <name evidence="2" type="ORF">ORAREDHAP_LOCUS1067</name>
</gene>
<accession>A0A6J5TH56</accession>
<dbReference type="EMBL" id="CAEKDK010000001">
    <property type="protein sequence ID" value="CAB4262018.1"/>
    <property type="molecule type" value="Genomic_DNA"/>
</dbReference>
<reference evidence="4" key="1">
    <citation type="journal article" date="2020" name="Genome Biol.">
        <title>Gamete binning: chromosome-level and haplotype-resolved genome assembly enabled by high-throughput single-cell sequencing of gamete genomes.</title>
        <authorList>
            <person name="Campoy J.A."/>
            <person name="Sun H."/>
            <person name="Goel M."/>
            <person name="Jiao W.-B."/>
            <person name="Folz-Donahue K."/>
            <person name="Wang N."/>
            <person name="Rubio M."/>
            <person name="Liu C."/>
            <person name="Kukat C."/>
            <person name="Ruiz D."/>
            <person name="Huettel B."/>
            <person name="Schneeberger K."/>
        </authorList>
    </citation>
    <scope>NUCLEOTIDE SEQUENCE [LARGE SCALE GENOMIC DNA]</scope>
    <source>
        <strain evidence="4">cv. Rojo Pasion</strain>
    </source>
</reference>
<evidence type="ECO:0000313" key="1">
    <source>
        <dbReference type="EMBL" id="CAB4262018.1"/>
    </source>
</evidence>
<dbReference type="Proteomes" id="UP000507245">
    <property type="component" value="Unassembled WGS sequence"/>
</dbReference>
<evidence type="ECO:0000313" key="3">
    <source>
        <dbReference type="Proteomes" id="UP000507222"/>
    </source>
</evidence>
<dbReference type="AlphaFoldDB" id="A0A6J5TH56"/>
<protein>
    <submittedName>
        <fullName evidence="1">Uncharacterized protein</fullName>
    </submittedName>
</protein>
<reference evidence="1 3" key="2">
    <citation type="submission" date="2020-05" db="EMBL/GenBank/DDBJ databases">
        <authorList>
            <person name="Campoy J."/>
            <person name="Schneeberger K."/>
            <person name="Spophaly S."/>
        </authorList>
    </citation>
    <scope>NUCLEOTIDE SEQUENCE [LARGE SCALE GENOMIC DNA]</scope>
    <source>
        <strain evidence="1">PruArmRojPasFocal</strain>
    </source>
</reference>
<proteinExistence type="predicted"/>
<dbReference type="EMBL" id="CAEKKB010000001">
    <property type="protein sequence ID" value="CAB4292601.1"/>
    <property type="molecule type" value="Genomic_DNA"/>
</dbReference>
<dbReference type="Proteomes" id="UP000507222">
    <property type="component" value="Unassembled WGS sequence"/>
</dbReference>
<organism evidence="1 3">
    <name type="scientific">Prunus armeniaca</name>
    <name type="common">Apricot</name>
    <name type="synonym">Armeniaca vulgaris</name>
    <dbReference type="NCBI Taxonomy" id="36596"/>
    <lineage>
        <taxon>Eukaryota</taxon>
        <taxon>Viridiplantae</taxon>
        <taxon>Streptophyta</taxon>
        <taxon>Embryophyta</taxon>
        <taxon>Tracheophyta</taxon>
        <taxon>Spermatophyta</taxon>
        <taxon>Magnoliopsida</taxon>
        <taxon>eudicotyledons</taxon>
        <taxon>Gunneridae</taxon>
        <taxon>Pentapetalae</taxon>
        <taxon>rosids</taxon>
        <taxon>fabids</taxon>
        <taxon>Rosales</taxon>
        <taxon>Rosaceae</taxon>
        <taxon>Amygdaloideae</taxon>
        <taxon>Amygdaleae</taxon>
        <taxon>Prunus</taxon>
    </lineage>
</organism>
<name>A0A6J5TH56_PRUAR</name>
<dbReference type="OrthoDB" id="1736432at2759"/>
<evidence type="ECO:0000313" key="4">
    <source>
        <dbReference type="Proteomes" id="UP000507245"/>
    </source>
</evidence>